<evidence type="ECO:0000313" key="2">
    <source>
        <dbReference type="Proteomes" id="UP000593571"/>
    </source>
</evidence>
<keyword evidence="2" id="KW-1185">Reference proteome</keyword>
<accession>A0A7J8BG24</accession>
<reference evidence="1 2" key="1">
    <citation type="journal article" date="2020" name="Nature">
        <title>Six reference-quality genomes reveal evolution of bat adaptations.</title>
        <authorList>
            <person name="Jebb D."/>
            <person name="Huang Z."/>
            <person name="Pippel M."/>
            <person name="Hughes G.M."/>
            <person name="Lavrichenko K."/>
            <person name="Devanna P."/>
            <person name="Winkler S."/>
            <person name="Jermiin L.S."/>
            <person name="Skirmuntt E.C."/>
            <person name="Katzourakis A."/>
            <person name="Burkitt-Gray L."/>
            <person name="Ray D.A."/>
            <person name="Sullivan K.A.M."/>
            <person name="Roscito J.G."/>
            <person name="Kirilenko B.M."/>
            <person name="Davalos L.M."/>
            <person name="Corthals A.P."/>
            <person name="Power M.L."/>
            <person name="Jones G."/>
            <person name="Ransome R.D."/>
            <person name="Dechmann D.K.N."/>
            <person name="Locatelli A.G."/>
            <person name="Puechmaille S.J."/>
            <person name="Fedrigo O."/>
            <person name="Jarvis E.D."/>
            <person name="Hiller M."/>
            <person name="Vernes S.C."/>
            <person name="Myers E.W."/>
            <person name="Teeling E.C."/>
        </authorList>
    </citation>
    <scope>NUCLEOTIDE SEQUENCE [LARGE SCALE GENOMIC DNA]</scope>
    <source>
        <strain evidence="1">MRouAeg1</strain>
        <tissue evidence="1">Muscle</tissue>
    </source>
</reference>
<name>A0A7J8BG24_ROUAE</name>
<comment type="caution">
    <text evidence="1">The sequence shown here is derived from an EMBL/GenBank/DDBJ whole genome shotgun (WGS) entry which is preliminary data.</text>
</comment>
<dbReference type="AlphaFoldDB" id="A0A7J8BG24"/>
<dbReference type="Proteomes" id="UP000593571">
    <property type="component" value="Unassembled WGS sequence"/>
</dbReference>
<gene>
    <name evidence="1" type="ORF">HJG63_009872</name>
</gene>
<proteinExistence type="predicted"/>
<dbReference type="EMBL" id="JACASE010000017">
    <property type="protein sequence ID" value="KAF6397230.1"/>
    <property type="molecule type" value="Genomic_DNA"/>
</dbReference>
<sequence length="171" mass="18562">MGCRTDYSNIETFVNITREHPPWTAIKIPSAVILESRCASGAVLSVMVEGARKPSGACARAGAGKGVLRCLLEQKLSLWTISCVNRRKPGAQKVQSSCRRQRHRACVCVCMCVQTCVHAMMIRATTLPHCTDTTCCVFCGVPGGTLHTRQCEQCPPPPSRSCTAQRPQGGW</sequence>
<evidence type="ECO:0000313" key="1">
    <source>
        <dbReference type="EMBL" id="KAF6397230.1"/>
    </source>
</evidence>
<organism evidence="1 2">
    <name type="scientific">Rousettus aegyptiacus</name>
    <name type="common">Egyptian fruit bat</name>
    <name type="synonym">Pteropus aegyptiacus</name>
    <dbReference type="NCBI Taxonomy" id="9407"/>
    <lineage>
        <taxon>Eukaryota</taxon>
        <taxon>Metazoa</taxon>
        <taxon>Chordata</taxon>
        <taxon>Craniata</taxon>
        <taxon>Vertebrata</taxon>
        <taxon>Euteleostomi</taxon>
        <taxon>Mammalia</taxon>
        <taxon>Eutheria</taxon>
        <taxon>Laurasiatheria</taxon>
        <taxon>Chiroptera</taxon>
        <taxon>Yinpterochiroptera</taxon>
        <taxon>Pteropodoidea</taxon>
        <taxon>Pteropodidae</taxon>
        <taxon>Rousettinae</taxon>
        <taxon>Rousettus</taxon>
    </lineage>
</organism>
<protein>
    <submittedName>
        <fullName evidence="1">Uncharacterized protein</fullName>
    </submittedName>
</protein>